<evidence type="ECO:0000313" key="2">
    <source>
        <dbReference type="Proteomes" id="UP001497516"/>
    </source>
</evidence>
<organism evidence="1 2">
    <name type="scientific">Linum trigynum</name>
    <dbReference type="NCBI Taxonomy" id="586398"/>
    <lineage>
        <taxon>Eukaryota</taxon>
        <taxon>Viridiplantae</taxon>
        <taxon>Streptophyta</taxon>
        <taxon>Embryophyta</taxon>
        <taxon>Tracheophyta</taxon>
        <taxon>Spermatophyta</taxon>
        <taxon>Magnoliopsida</taxon>
        <taxon>eudicotyledons</taxon>
        <taxon>Gunneridae</taxon>
        <taxon>Pentapetalae</taxon>
        <taxon>rosids</taxon>
        <taxon>fabids</taxon>
        <taxon>Malpighiales</taxon>
        <taxon>Linaceae</taxon>
        <taxon>Linum</taxon>
    </lineage>
</organism>
<dbReference type="Proteomes" id="UP001497516">
    <property type="component" value="Chromosome 7"/>
</dbReference>
<protein>
    <submittedName>
        <fullName evidence="1">Uncharacterized protein</fullName>
    </submittedName>
</protein>
<dbReference type="AlphaFoldDB" id="A0AAV2G1P5"/>
<evidence type="ECO:0000313" key="1">
    <source>
        <dbReference type="EMBL" id="CAL1404162.1"/>
    </source>
</evidence>
<sequence>MSAGGVVFQEVVINDDDAVMMMLQFLSDNQVRLAEVYVETEAVGESHSHQYSYDDGFAGGYEWGGSSSNYQGGGYLWVSGRHRSAIAVSRSLSISIRKKWRNIPKPVLAI</sequence>
<reference evidence="1 2" key="1">
    <citation type="submission" date="2024-04" db="EMBL/GenBank/DDBJ databases">
        <authorList>
            <person name="Fracassetti M."/>
        </authorList>
    </citation>
    <scope>NUCLEOTIDE SEQUENCE [LARGE SCALE GENOMIC DNA]</scope>
</reference>
<gene>
    <name evidence="1" type="ORF">LTRI10_LOCUS44041</name>
</gene>
<accession>A0AAV2G1P5</accession>
<dbReference type="EMBL" id="OZ034820">
    <property type="protein sequence ID" value="CAL1404162.1"/>
    <property type="molecule type" value="Genomic_DNA"/>
</dbReference>
<proteinExistence type="predicted"/>
<name>A0AAV2G1P5_9ROSI</name>
<keyword evidence="2" id="KW-1185">Reference proteome</keyword>